<dbReference type="InterPro" id="IPR040079">
    <property type="entry name" value="Glutathione_S-Trfase"/>
</dbReference>
<reference evidence="2" key="2">
    <citation type="submission" date="2019-06" db="EMBL/GenBank/DDBJ databases">
        <title>Genomics analysis of Aphanomyces spp. identifies a new class of oomycete effector associated with host adaptation.</title>
        <authorList>
            <person name="Gaulin E."/>
        </authorList>
    </citation>
    <scope>NUCLEOTIDE SEQUENCE</scope>
    <source>
        <strain evidence="2">CBS 578.67</strain>
    </source>
</reference>
<evidence type="ECO:0000313" key="2">
    <source>
        <dbReference type="EMBL" id="KAF0690413.1"/>
    </source>
</evidence>
<dbReference type="EMBL" id="CAADRA010006399">
    <property type="protein sequence ID" value="VFT94883.1"/>
    <property type="molecule type" value="Genomic_DNA"/>
</dbReference>
<accession>A0A485L999</accession>
<dbReference type="InterPro" id="IPR036282">
    <property type="entry name" value="Glutathione-S-Trfase_C_sf"/>
</dbReference>
<dbReference type="GO" id="GO:0005737">
    <property type="term" value="C:cytoplasm"/>
    <property type="evidence" value="ECO:0007669"/>
    <property type="project" value="TreeGrafter"/>
</dbReference>
<dbReference type="Pfam" id="PF13409">
    <property type="entry name" value="GST_N_2"/>
    <property type="match status" value="1"/>
</dbReference>
<dbReference type="Proteomes" id="UP000332933">
    <property type="component" value="Unassembled WGS sequence"/>
</dbReference>
<dbReference type="InterPro" id="IPR036249">
    <property type="entry name" value="Thioredoxin-like_sf"/>
</dbReference>
<dbReference type="AlphaFoldDB" id="A0A485L999"/>
<dbReference type="OrthoDB" id="4951845at2759"/>
<dbReference type="InterPro" id="IPR041695">
    <property type="entry name" value="GST_C_5"/>
</dbReference>
<dbReference type="Pfam" id="PF16865">
    <property type="entry name" value="GST_C_5"/>
    <property type="match status" value="1"/>
</dbReference>
<dbReference type="InterPro" id="IPR004045">
    <property type="entry name" value="Glutathione_S-Trfase_N"/>
</dbReference>
<protein>
    <submittedName>
        <fullName evidence="3">Aste57867_18145 protein</fullName>
    </submittedName>
</protein>
<dbReference type="SUPFAM" id="SSF47616">
    <property type="entry name" value="GST C-terminal domain-like"/>
    <property type="match status" value="1"/>
</dbReference>
<organism evidence="3 4">
    <name type="scientific">Aphanomyces stellatus</name>
    <dbReference type="NCBI Taxonomy" id="120398"/>
    <lineage>
        <taxon>Eukaryota</taxon>
        <taxon>Sar</taxon>
        <taxon>Stramenopiles</taxon>
        <taxon>Oomycota</taxon>
        <taxon>Saprolegniomycetes</taxon>
        <taxon>Saprolegniales</taxon>
        <taxon>Verrucalvaceae</taxon>
        <taxon>Aphanomyces</taxon>
    </lineage>
</organism>
<evidence type="ECO:0000313" key="3">
    <source>
        <dbReference type="EMBL" id="VFT94883.1"/>
    </source>
</evidence>
<dbReference type="CDD" id="cd00570">
    <property type="entry name" value="GST_N_family"/>
    <property type="match status" value="1"/>
</dbReference>
<dbReference type="PANTHER" id="PTHR43968:SF6">
    <property type="entry name" value="GLUTATHIONE S-TRANSFERASE OMEGA"/>
    <property type="match status" value="1"/>
</dbReference>
<dbReference type="Gene3D" id="3.40.30.10">
    <property type="entry name" value="Glutaredoxin"/>
    <property type="match status" value="1"/>
</dbReference>
<keyword evidence="4" id="KW-1185">Reference proteome</keyword>
<name>A0A485L999_9STRA</name>
<dbReference type="SUPFAM" id="SSF52833">
    <property type="entry name" value="Thioredoxin-like"/>
    <property type="match status" value="1"/>
</dbReference>
<evidence type="ECO:0000313" key="4">
    <source>
        <dbReference type="Proteomes" id="UP000332933"/>
    </source>
</evidence>
<dbReference type="PANTHER" id="PTHR43968">
    <property type="match status" value="1"/>
</dbReference>
<feature type="domain" description="GST N-terminal" evidence="1">
    <location>
        <begin position="26"/>
        <end position="105"/>
    </location>
</feature>
<dbReference type="InterPro" id="IPR050983">
    <property type="entry name" value="GST_Omega/HSP26"/>
</dbReference>
<dbReference type="EMBL" id="VJMH01006378">
    <property type="protein sequence ID" value="KAF0690413.1"/>
    <property type="molecule type" value="Genomic_DNA"/>
</dbReference>
<sequence length="241" mass="26797">MPPSFESAPFESFSATQLDAFKQPDGKFHLFNNIICPFGQRALWTAIEAKAPFHVVEVSLAAMPPAYIDAFNRYGTVPFALSNGHPIFESAIIAQYIDTKYGGGALFRHNNPEEAALAQLATAKFEVGPFYKTLGTASEDNVAELKDTLGDVERIYRENAAAFRTKGPFLLGEQLSSAEILTMPFLFRFDILLKHYRNLDLLPSYPLLAAALHAAKARAAFQESVREPQYYIDAYAKYANK</sequence>
<proteinExistence type="predicted"/>
<dbReference type="Gene3D" id="1.20.1050.10">
    <property type="match status" value="1"/>
</dbReference>
<evidence type="ECO:0000259" key="1">
    <source>
        <dbReference type="PROSITE" id="PS50404"/>
    </source>
</evidence>
<dbReference type="SFLD" id="SFLDS00019">
    <property type="entry name" value="Glutathione_Transferase_(cytos"/>
    <property type="match status" value="1"/>
</dbReference>
<gene>
    <name evidence="3" type="primary">Aste57867_18145</name>
    <name evidence="2" type="ORF">As57867_018083</name>
    <name evidence="3" type="ORF">ASTE57867_18145</name>
</gene>
<dbReference type="PROSITE" id="PS50404">
    <property type="entry name" value="GST_NTER"/>
    <property type="match status" value="1"/>
</dbReference>
<reference evidence="3 4" key="1">
    <citation type="submission" date="2019-03" db="EMBL/GenBank/DDBJ databases">
        <authorList>
            <person name="Gaulin E."/>
            <person name="Dumas B."/>
        </authorList>
    </citation>
    <scope>NUCLEOTIDE SEQUENCE [LARGE SCALE GENOMIC DNA]</scope>
    <source>
        <strain evidence="3">CBS 568.67</strain>
    </source>
</reference>